<dbReference type="SUPFAM" id="SSF46689">
    <property type="entry name" value="Homeodomain-like"/>
    <property type="match status" value="1"/>
</dbReference>
<evidence type="ECO:0000259" key="5">
    <source>
        <dbReference type="PROSITE" id="PS50977"/>
    </source>
</evidence>
<proteinExistence type="predicted"/>
<accession>A0ABW2TU09</accession>
<dbReference type="PROSITE" id="PS50977">
    <property type="entry name" value="HTH_TETR_2"/>
    <property type="match status" value="1"/>
</dbReference>
<dbReference type="PANTHER" id="PTHR30055:SF234">
    <property type="entry name" value="HTH-TYPE TRANSCRIPTIONAL REGULATOR BETI"/>
    <property type="match status" value="1"/>
</dbReference>
<name>A0ABW2TU09_9PSEU</name>
<evidence type="ECO:0000256" key="2">
    <source>
        <dbReference type="ARBA" id="ARBA00023125"/>
    </source>
</evidence>
<evidence type="ECO:0000256" key="3">
    <source>
        <dbReference type="ARBA" id="ARBA00023163"/>
    </source>
</evidence>
<evidence type="ECO:0000313" key="7">
    <source>
        <dbReference type="Proteomes" id="UP001596512"/>
    </source>
</evidence>
<dbReference type="InterPro" id="IPR050109">
    <property type="entry name" value="HTH-type_TetR-like_transc_reg"/>
</dbReference>
<dbReference type="Pfam" id="PF00440">
    <property type="entry name" value="TetR_N"/>
    <property type="match status" value="1"/>
</dbReference>
<dbReference type="InterPro" id="IPR009057">
    <property type="entry name" value="Homeodomain-like_sf"/>
</dbReference>
<feature type="domain" description="HTH tetR-type" evidence="5">
    <location>
        <begin position="8"/>
        <end position="68"/>
    </location>
</feature>
<dbReference type="Proteomes" id="UP001596512">
    <property type="component" value="Unassembled WGS sequence"/>
</dbReference>
<keyword evidence="2 4" id="KW-0238">DNA-binding</keyword>
<feature type="DNA-binding region" description="H-T-H motif" evidence="4">
    <location>
        <begin position="31"/>
        <end position="50"/>
    </location>
</feature>
<evidence type="ECO:0000256" key="4">
    <source>
        <dbReference type="PROSITE-ProRule" id="PRU00335"/>
    </source>
</evidence>
<dbReference type="SUPFAM" id="SSF48498">
    <property type="entry name" value="Tetracyclin repressor-like, C-terminal domain"/>
    <property type="match status" value="1"/>
</dbReference>
<organism evidence="6 7">
    <name type="scientific">Actinokineospora soli</name>
    <dbReference type="NCBI Taxonomy" id="1048753"/>
    <lineage>
        <taxon>Bacteria</taxon>
        <taxon>Bacillati</taxon>
        <taxon>Actinomycetota</taxon>
        <taxon>Actinomycetes</taxon>
        <taxon>Pseudonocardiales</taxon>
        <taxon>Pseudonocardiaceae</taxon>
        <taxon>Actinokineospora</taxon>
    </lineage>
</organism>
<dbReference type="Pfam" id="PF21935">
    <property type="entry name" value="TetR_C_45"/>
    <property type="match status" value="1"/>
</dbReference>
<protein>
    <submittedName>
        <fullName evidence="6">ScbR family autoregulator-binding transcription factor</fullName>
    </submittedName>
</protein>
<reference evidence="7" key="1">
    <citation type="journal article" date="2019" name="Int. J. Syst. Evol. Microbiol.">
        <title>The Global Catalogue of Microorganisms (GCM) 10K type strain sequencing project: providing services to taxonomists for standard genome sequencing and annotation.</title>
        <authorList>
            <consortium name="The Broad Institute Genomics Platform"/>
            <consortium name="The Broad Institute Genome Sequencing Center for Infectious Disease"/>
            <person name="Wu L."/>
            <person name="Ma J."/>
        </authorList>
    </citation>
    <scope>NUCLEOTIDE SEQUENCE [LARGE SCALE GENOMIC DNA]</scope>
    <source>
        <strain evidence="7">JCM 17695</strain>
    </source>
</reference>
<evidence type="ECO:0000256" key="1">
    <source>
        <dbReference type="ARBA" id="ARBA00023015"/>
    </source>
</evidence>
<dbReference type="NCBIfam" id="NF041196">
    <property type="entry name" value="ScbR_bind_reg"/>
    <property type="match status" value="1"/>
</dbReference>
<keyword evidence="7" id="KW-1185">Reference proteome</keyword>
<keyword evidence="1" id="KW-0805">Transcription regulation</keyword>
<gene>
    <name evidence="6" type="ORF">ACFQV2_31960</name>
</gene>
<keyword evidence="3" id="KW-0804">Transcription</keyword>
<dbReference type="EMBL" id="JBHTEY010000004">
    <property type="protein sequence ID" value="MFC7617352.1"/>
    <property type="molecule type" value="Genomic_DNA"/>
</dbReference>
<dbReference type="InterPro" id="IPR047923">
    <property type="entry name" value="ArpA-like"/>
</dbReference>
<evidence type="ECO:0000313" key="6">
    <source>
        <dbReference type="EMBL" id="MFC7617352.1"/>
    </source>
</evidence>
<dbReference type="InterPro" id="IPR001647">
    <property type="entry name" value="HTH_TetR"/>
</dbReference>
<dbReference type="Gene3D" id="1.10.357.10">
    <property type="entry name" value="Tetracycline Repressor, domain 2"/>
    <property type="match status" value="1"/>
</dbReference>
<comment type="caution">
    <text evidence="6">The sequence shown here is derived from an EMBL/GenBank/DDBJ whole genome shotgun (WGS) entry which is preliminary data.</text>
</comment>
<sequence length="227" mass="24459">MAQQQRAERTRTQILDAAAAVIDQHGFQGARLSGILAEAGVTKGAFYFHFSSKEELAHALIDEQFAIGGPDASAEPPSYGLQEVIDLSHLFVHALLTNVRVRASVRLTIETGVFTSPQPGPYLRWISVVRMHLQAARARGDLHPELDPNVVAPWVTGSVIGIQILSEVLTSRADVHERITDLWRIALPGLVPPWRLATFTPGGTIPPAHLPGGTNAVPALEVGVSQP</sequence>
<dbReference type="PANTHER" id="PTHR30055">
    <property type="entry name" value="HTH-TYPE TRANSCRIPTIONAL REGULATOR RUTR"/>
    <property type="match status" value="1"/>
</dbReference>
<dbReference type="InterPro" id="IPR036271">
    <property type="entry name" value="Tet_transcr_reg_TetR-rel_C_sf"/>
</dbReference>
<dbReference type="PRINTS" id="PR00455">
    <property type="entry name" value="HTHTETR"/>
</dbReference>
<dbReference type="InterPro" id="IPR054126">
    <property type="entry name" value="CprB_TetR_C"/>
</dbReference>